<keyword evidence="2 9" id="KW-0813">Transport</keyword>
<accession>A0A4V2W4I8</accession>
<dbReference type="EMBL" id="SMCS01000002">
    <property type="protein sequence ID" value="TCV96099.1"/>
    <property type="molecule type" value="Genomic_DNA"/>
</dbReference>
<evidence type="ECO:0000256" key="9">
    <source>
        <dbReference type="HAMAP-Rule" id="MF_00236"/>
    </source>
</evidence>
<dbReference type="InterPro" id="IPR003369">
    <property type="entry name" value="TatA/B/E"/>
</dbReference>
<keyword evidence="12" id="KW-1185">Reference proteome</keyword>
<protein>
    <recommendedName>
        <fullName evidence="9">Sec-independent protein translocase protein TatA</fullName>
    </recommendedName>
</protein>
<dbReference type="GO" id="GO:0033281">
    <property type="term" value="C:TAT protein transport complex"/>
    <property type="evidence" value="ECO:0007669"/>
    <property type="project" value="UniProtKB-UniRule"/>
</dbReference>
<gene>
    <name evidence="9" type="primary">tatA</name>
    <name evidence="11" type="ORF">EC912_102448</name>
</gene>
<dbReference type="PANTHER" id="PTHR42982">
    <property type="entry name" value="SEC-INDEPENDENT PROTEIN TRANSLOCASE PROTEIN TATA"/>
    <property type="match status" value="1"/>
</dbReference>
<dbReference type="Pfam" id="PF02416">
    <property type="entry name" value="TatA_B_E"/>
    <property type="match status" value="1"/>
</dbReference>
<evidence type="ECO:0000313" key="12">
    <source>
        <dbReference type="Proteomes" id="UP000295645"/>
    </source>
</evidence>
<dbReference type="Proteomes" id="UP000295645">
    <property type="component" value="Unassembled WGS sequence"/>
</dbReference>
<evidence type="ECO:0000256" key="8">
    <source>
        <dbReference type="ARBA" id="ARBA00023136"/>
    </source>
</evidence>
<keyword evidence="4 9" id="KW-0812">Transmembrane</keyword>
<proteinExistence type="inferred from homology"/>
<keyword evidence="5 9" id="KW-0653">Protein transport</keyword>
<dbReference type="PANTHER" id="PTHR42982:SF1">
    <property type="entry name" value="SEC-INDEPENDENT PROTEIN TRANSLOCASE PROTEIN TATA"/>
    <property type="match status" value="1"/>
</dbReference>
<feature type="compositionally biased region" description="Pro residues" evidence="10">
    <location>
        <begin position="61"/>
        <end position="70"/>
    </location>
</feature>
<evidence type="ECO:0000256" key="6">
    <source>
        <dbReference type="ARBA" id="ARBA00022989"/>
    </source>
</evidence>
<dbReference type="Gene3D" id="1.20.5.3310">
    <property type="match status" value="1"/>
</dbReference>
<comment type="similarity">
    <text evidence="9">Belongs to the TatA/E family.</text>
</comment>
<comment type="subunit">
    <text evidence="9">The Tat system comprises two distinct complexes: a TatABC complex, containing multiple copies of TatA, TatB and TatC subunits, and a separate TatA complex, containing only TatA subunits. Substrates initially bind to the TatABC complex, which probably triggers association of the separate TatA complex to form the active translocon.</text>
</comment>
<feature type="region of interest" description="Disordered" evidence="10">
    <location>
        <begin position="41"/>
        <end position="84"/>
    </location>
</feature>
<evidence type="ECO:0000256" key="5">
    <source>
        <dbReference type="ARBA" id="ARBA00022927"/>
    </source>
</evidence>
<dbReference type="HAMAP" id="MF_00236">
    <property type="entry name" value="TatA_E"/>
    <property type="match status" value="1"/>
</dbReference>
<keyword evidence="8 9" id="KW-0472">Membrane</keyword>
<keyword evidence="7 9" id="KW-0811">Translocation</keyword>
<dbReference type="AlphaFoldDB" id="A0A4V2W4I8"/>
<dbReference type="RefSeq" id="WP_132142315.1">
    <property type="nucleotide sequence ID" value="NZ_SMCS01000002.1"/>
</dbReference>
<evidence type="ECO:0000256" key="7">
    <source>
        <dbReference type="ARBA" id="ARBA00023010"/>
    </source>
</evidence>
<organism evidence="11 12">
    <name type="scientific">Luteibacter rhizovicinus</name>
    <dbReference type="NCBI Taxonomy" id="242606"/>
    <lineage>
        <taxon>Bacteria</taxon>
        <taxon>Pseudomonadati</taxon>
        <taxon>Pseudomonadota</taxon>
        <taxon>Gammaproteobacteria</taxon>
        <taxon>Lysobacterales</taxon>
        <taxon>Rhodanobacteraceae</taxon>
        <taxon>Luteibacter</taxon>
    </lineage>
</organism>
<comment type="function">
    <text evidence="9">Part of the twin-arginine translocation (Tat) system that transports large folded proteins containing a characteristic twin-arginine motif in their signal peptide across membranes. TatA could form the protein-conducting channel of the Tat system.</text>
</comment>
<dbReference type="InterPro" id="IPR006312">
    <property type="entry name" value="TatA/E"/>
</dbReference>
<keyword evidence="6 9" id="KW-1133">Transmembrane helix</keyword>
<reference evidence="11 12" key="1">
    <citation type="submission" date="2019-03" db="EMBL/GenBank/DDBJ databases">
        <title>Above-ground endophytic microbial communities from plants in different locations in the United States.</title>
        <authorList>
            <person name="Frank C."/>
        </authorList>
    </citation>
    <scope>NUCLEOTIDE SEQUENCE [LARGE SCALE GENOMIC DNA]</scope>
    <source>
        <strain evidence="11 12">LP_13_YM</strain>
    </source>
</reference>
<sequence>MSITHIVLLLLVVVLIFGTKKLRNIGSDIGGAVRDFKKGLDGDEEAKAERERLEAERLRADPPPAKPVPPSTADANETPRDRGN</sequence>
<evidence type="ECO:0000256" key="3">
    <source>
        <dbReference type="ARBA" id="ARBA00022475"/>
    </source>
</evidence>
<evidence type="ECO:0000256" key="2">
    <source>
        <dbReference type="ARBA" id="ARBA00022448"/>
    </source>
</evidence>
<dbReference type="NCBIfam" id="TIGR01411">
    <property type="entry name" value="tatAE"/>
    <property type="match status" value="1"/>
</dbReference>
<evidence type="ECO:0000256" key="4">
    <source>
        <dbReference type="ARBA" id="ARBA00022692"/>
    </source>
</evidence>
<dbReference type="GO" id="GO:0043953">
    <property type="term" value="P:protein transport by the Tat complex"/>
    <property type="evidence" value="ECO:0007669"/>
    <property type="project" value="UniProtKB-UniRule"/>
</dbReference>
<evidence type="ECO:0000313" key="11">
    <source>
        <dbReference type="EMBL" id="TCV96099.1"/>
    </source>
</evidence>
<feature type="compositionally biased region" description="Basic and acidic residues" evidence="10">
    <location>
        <begin position="41"/>
        <end position="60"/>
    </location>
</feature>
<dbReference type="GO" id="GO:0008320">
    <property type="term" value="F:protein transmembrane transporter activity"/>
    <property type="evidence" value="ECO:0007669"/>
    <property type="project" value="UniProtKB-UniRule"/>
</dbReference>
<keyword evidence="3 9" id="KW-1003">Cell membrane</keyword>
<evidence type="ECO:0000256" key="1">
    <source>
        <dbReference type="ARBA" id="ARBA00004162"/>
    </source>
</evidence>
<evidence type="ECO:0000256" key="10">
    <source>
        <dbReference type="SAM" id="MobiDB-lite"/>
    </source>
</evidence>
<comment type="caution">
    <text evidence="11">The sequence shown here is derived from an EMBL/GenBank/DDBJ whole genome shotgun (WGS) entry which is preliminary data.</text>
</comment>
<name>A0A4V2W4I8_9GAMM</name>
<comment type="subcellular location">
    <subcellularLocation>
        <location evidence="1 9">Cell membrane</location>
        <topology evidence="1 9">Single-pass membrane protein</topology>
    </subcellularLocation>
</comment>